<gene>
    <name evidence="1" type="ORF">Patl1_18810</name>
</gene>
<evidence type="ECO:0000313" key="2">
    <source>
        <dbReference type="Proteomes" id="UP001164250"/>
    </source>
</evidence>
<name>A0ACC1C2Z3_9ROSI</name>
<dbReference type="Proteomes" id="UP001164250">
    <property type="component" value="Chromosome 2"/>
</dbReference>
<proteinExistence type="predicted"/>
<dbReference type="EMBL" id="CM047898">
    <property type="protein sequence ID" value="KAJ0106318.1"/>
    <property type="molecule type" value="Genomic_DNA"/>
</dbReference>
<sequence length="172" mass="20053">MNALEPSAALHARNNCDSKKHDNGDVLYGGRNDSRGHEYEISKLSMLKQWSQFERPDSFDASDGYHSQELSLALYQREEMASKRNNLLGSRQSWVMTNRMVVIVVLDVAVYGWRLKHWSWEEGYQDQGDKVEFSGPLLSQSNRIDELLERHERHIRQAVRKSWFQRGKKSGK</sequence>
<protein>
    <submittedName>
        <fullName evidence="1">Uncharacterized protein</fullName>
    </submittedName>
</protein>
<reference evidence="2" key="1">
    <citation type="journal article" date="2023" name="G3 (Bethesda)">
        <title>Genome assembly and association tests identify interacting loci associated with vigor, precocity, and sex in interspecific pistachio rootstocks.</title>
        <authorList>
            <person name="Palmer W."/>
            <person name="Jacygrad E."/>
            <person name="Sagayaradj S."/>
            <person name="Cavanaugh K."/>
            <person name="Han R."/>
            <person name="Bertier L."/>
            <person name="Beede B."/>
            <person name="Kafkas S."/>
            <person name="Golino D."/>
            <person name="Preece J."/>
            <person name="Michelmore R."/>
        </authorList>
    </citation>
    <scope>NUCLEOTIDE SEQUENCE [LARGE SCALE GENOMIC DNA]</scope>
</reference>
<organism evidence="1 2">
    <name type="scientific">Pistacia atlantica</name>
    <dbReference type="NCBI Taxonomy" id="434234"/>
    <lineage>
        <taxon>Eukaryota</taxon>
        <taxon>Viridiplantae</taxon>
        <taxon>Streptophyta</taxon>
        <taxon>Embryophyta</taxon>
        <taxon>Tracheophyta</taxon>
        <taxon>Spermatophyta</taxon>
        <taxon>Magnoliopsida</taxon>
        <taxon>eudicotyledons</taxon>
        <taxon>Gunneridae</taxon>
        <taxon>Pentapetalae</taxon>
        <taxon>rosids</taxon>
        <taxon>malvids</taxon>
        <taxon>Sapindales</taxon>
        <taxon>Anacardiaceae</taxon>
        <taxon>Pistacia</taxon>
    </lineage>
</organism>
<accession>A0ACC1C2Z3</accession>
<evidence type="ECO:0000313" key="1">
    <source>
        <dbReference type="EMBL" id="KAJ0106318.1"/>
    </source>
</evidence>
<comment type="caution">
    <text evidence="1">The sequence shown here is derived from an EMBL/GenBank/DDBJ whole genome shotgun (WGS) entry which is preliminary data.</text>
</comment>
<keyword evidence="2" id="KW-1185">Reference proteome</keyword>